<dbReference type="STRING" id="45354.A0A1L0CT33"/>
<keyword evidence="2" id="KW-1133">Transmembrane helix</keyword>
<keyword evidence="2" id="KW-0472">Membrane</keyword>
<feature type="region of interest" description="Disordered" evidence="1">
    <location>
        <begin position="1"/>
        <end position="22"/>
    </location>
</feature>
<dbReference type="GO" id="GO:0004366">
    <property type="term" value="F:glycerol-3-phosphate O-acyltransferase activity"/>
    <property type="evidence" value="ECO:0007669"/>
    <property type="project" value="TreeGrafter"/>
</dbReference>
<dbReference type="InterPro" id="IPR052744">
    <property type="entry name" value="GPAT/DAPAT"/>
</dbReference>
<name>A0A1L0CT33_9ASCO</name>
<feature type="region of interest" description="Disordered" evidence="1">
    <location>
        <begin position="605"/>
        <end position="655"/>
    </location>
</feature>
<dbReference type="PANTHER" id="PTHR31605">
    <property type="entry name" value="GLYCEROL-3-PHOSPHATE O-ACYLTRANSFERASE 1"/>
    <property type="match status" value="1"/>
</dbReference>
<dbReference type="EMBL" id="LT635756">
    <property type="protein sequence ID" value="SGZ46603.1"/>
    <property type="molecule type" value="Genomic_DNA"/>
</dbReference>
<evidence type="ECO:0000256" key="2">
    <source>
        <dbReference type="SAM" id="Phobius"/>
    </source>
</evidence>
<feature type="compositionally biased region" description="Basic residues" evidence="1">
    <location>
        <begin position="621"/>
        <end position="634"/>
    </location>
</feature>
<dbReference type="AlphaFoldDB" id="A0A1L0CT33"/>
<feature type="compositionally biased region" description="Polar residues" evidence="1">
    <location>
        <begin position="1"/>
        <end position="13"/>
    </location>
</feature>
<feature type="domain" description="Phospholipid/glycerol acyltransferase" evidence="3">
    <location>
        <begin position="73"/>
        <end position="283"/>
    </location>
</feature>
<feature type="transmembrane region" description="Helical" evidence="2">
    <location>
        <begin position="484"/>
        <end position="505"/>
    </location>
</feature>
<feature type="transmembrane region" description="Helical" evidence="2">
    <location>
        <begin position="517"/>
        <end position="536"/>
    </location>
</feature>
<dbReference type="OrthoDB" id="2427554at2759"/>
<dbReference type="GO" id="GO:0016287">
    <property type="term" value="F:glycerone-phosphate O-acyltransferase activity"/>
    <property type="evidence" value="ECO:0007669"/>
    <property type="project" value="TreeGrafter"/>
</dbReference>
<proteinExistence type="predicted"/>
<dbReference type="SUPFAM" id="SSF69593">
    <property type="entry name" value="Glycerol-3-phosphate (1)-acyltransferase"/>
    <property type="match status" value="1"/>
</dbReference>
<dbReference type="CDD" id="cd07992">
    <property type="entry name" value="LPLAT_AAK14816-like"/>
    <property type="match status" value="1"/>
</dbReference>
<feature type="transmembrane region" description="Helical" evidence="2">
    <location>
        <begin position="430"/>
        <end position="452"/>
    </location>
</feature>
<sequence length="785" mass="88725">MVQEAKQSASQSGSDERPSRRSKAPILEYKPFTRFQLWVYDLVLWMFTVIFDCFFREIRPRGAFRLPKLGPVIFVAAPHANQFVDPIILMNQVRREAQRRISFLIATKSYKHSVIGPLSRMQLSIPVSRAQDTLVPGTGKITINFDTDGLRVFGKGTKFTEECMVRGLVALPKSLGASEIAEIVSDTELILKKEFKKSDKIVELLTKGTPFKVADKIDQKQVYNFVFNHLSNDGCIGIFPEGGSHDRTDLLPLKAGVAIMALGAMSNDPNCNVKIVPCGMNYFNAHKFRSRAVIEFGHPIEISRDLVTKYNDPETNRDAVKELLDTVTTGLRAVTVTCEDYETLMMVQAGRRLYAGNFAQYLPLPMVVEMNRRLVLGYQTFKDRKEMQALKEKILRYNQFLKLMNLPDHHVEDCDETHKLNLLPIFVWRIIRLIFFFVLALPGAVLFSPVFILSKYVSMRKKQTALANSTVKIKANDVVATWKILISMGAAPLLYSFYASLGTWYCKHHNYLSSFGLVSMWFVLYLLGVMVTYSALITGEQGVDLMKSIRPLYLSIFSGSSITELKQLRKELSEDITEVVNTYGIELFPDDFNLLEVKDTETKEKLVDSDEEEEFKTQELRKRRKAKKRAQKAKLLKDDGSELTPGHSDSDMSLAGNISSSLSDGISLMNSNLSSFTNIPLFSDYDLHANAKNSQIDIKGLASVVQSALPSTISIADDFNHHSPSTPTHDRPVVSRNNSHMELNFGSKVDVSKLRHPISPESVMHRRKLSEKIKNKVMESRDLNN</sequence>
<keyword evidence="2" id="KW-0812">Transmembrane</keyword>
<evidence type="ECO:0000313" key="5">
    <source>
        <dbReference type="Proteomes" id="UP000182334"/>
    </source>
</evidence>
<evidence type="ECO:0000313" key="4">
    <source>
        <dbReference type="EMBL" id="SGZ46603.1"/>
    </source>
</evidence>
<reference evidence="4 5" key="1">
    <citation type="submission" date="2016-10" db="EMBL/GenBank/DDBJ databases">
        <authorList>
            <person name="de Groot N.N."/>
        </authorList>
    </citation>
    <scope>NUCLEOTIDE SEQUENCE [LARGE SCALE GENOMIC DNA]</scope>
    <source>
        <strain evidence="4 5">CBS 141442</strain>
    </source>
</reference>
<keyword evidence="5" id="KW-1185">Reference proteome</keyword>
<gene>
    <name evidence="4" type="ORF">SAMEA4029010_CIC11G00000003855</name>
</gene>
<dbReference type="Proteomes" id="UP000182334">
    <property type="component" value="Chromosome I"/>
</dbReference>
<organism evidence="4 5">
    <name type="scientific">Sungouiella intermedia</name>
    <dbReference type="NCBI Taxonomy" id="45354"/>
    <lineage>
        <taxon>Eukaryota</taxon>
        <taxon>Fungi</taxon>
        <taxon>Dikarya</taxon>
        <taxon>Ascomycota</taxon>
        <taxon>Saccharomycotina</taxon>
        <taxon>Pichiomycetes</taxon>
        <taxon>Metschnikowiaceae</taxon>
        <taxon>Sungouiella</taxon>
    </lineage>
</organism>
<protein>
    <submittedName>
        <fullName evidence="4">CIC11C00000003855</fullName>
    </submittedName>
</protein>
<evidence type="ECO:0000256" key="1">
    <source>
        <dbReference type="SAM" id="MobiDB-lite"/>
    </source>
</evidence>
<accession>A0A1L0CT33</accession>
<dbReference type="PANTHER" id="PTHR31605:SF0">
    <property type="entry name" value="GLYCEROL-3-PHOSPHATE O-ACYLTRANSFERASE 1"/>
    <property type="match status" value="1"/>
</dbReference>
<dbReference type="SMART" id="SM00563">
    <property type="entry name" value="PlsC"/>
    <property type="match status" value="1"/>
</dbReference>
<dbReference type="Pfam" id="PF01553">
    <property type="entry name" value="Acyltransferase"/>
    <property type="match status" value="1"/>
</dbReference>
<dbReference type="GO" id="GO:0008654">
    <property type="term" value="P:phospholipid biosynthetic process"/>
    <property type="evidence" value="ECO:0007669"/>
    <property type="project" value="TreeGrafter"/>
</dbReference>
<evidence type="ECO:0000259" key="3">
    <source>
        <dbReference type="SMART" id="SM00563"/>
    </source>
</evidence>
<dbReference type="InterPro" id="IPR002123">
    <property type="entry name" value="Plipid/glycerol_acylTrfase"/>
</dbReference>